<gene>
    <name evidence="2" type="ORF">ERS013201_03189</name>
</gene>
<evidence type="ECO:0000256" key="1">
    <source>
        <dbReference type="SAM" id="Phobius"/>
    </source>
</evidence>
<dbReference type="EMBL" id="CWQJ01000025">
    <property type="protein sequence ID" value="CSC65407.1"/>
    <property type="molecule type" value="Genomic_DNA"/>
</dbReference>
<accession>A0A655ZE54</accession>
<keyword evidence="1" id="KW-0472">Membrane</keyword>
<keyword evidence="1" id="KW-1133">Transmembrane helix</keyword>
<protein>
    <submittedName>
        <fullName evidence="2">Uncharacterized protein</fullName>
    </submittedName>
</protein>
<keyword evidence="1" id="KW-0812">Transmembrane</keyword>
<proteinExistence type="predicted"/>
<sequence length="64" mass="7392">MTSTGMHLPYQKCQRILVSTGKVLQLFMVHKFTTIISYMVFCGIFGSFFKPLDLFFNFVDNQSS</sequence>
<feature type="transmembrane region" description="Helical" evidence="1">
    <location>
        <begin position="32"/>
        <end position="49"/>
    </location>
</feature>
<dbReference type="Proteomes" id="UP000046067">
    <property type="component" value="Unassembled WGS sequence"/>
</dbReference>
<name>A0A655ZE54_VIBCL</name>
<evidence type="ECO:0000313" key="2">
    <source>
        <dbReference type="EMBL" id="CSC65407.1"/>
    </source>
</evidence>
<reference evidence="2 3" key="1">
    <citation type="submission" date="2015-07" db="EMBL/GenBank/DDBJ databases">
        <authorList>
            <consortium name="Pathogen Informatics"/>
        </authorList>
    </citation>
    <scope>NUCLEOTIDE SEQUENCE [LARGE SCALE GENOMIC DNA]</scope>
    <source>
        <strain evidence="2 3">A325</strain>
    </source>
</reference>
<dbReference type="AlphaFoldDB" id="A0A655ZE54"/>
<evidence type="ECO:0000313" key="3">
    <source>
        <dbReference type="Proteomes" id="UP000046067"/>
    </source>
</evidence>
<organism evidence="2 3">
    <name type="scientific">Vibrio cholerae</name>
    <dbReference type="NCBI Taxonomy" id="666"/>
    <lineage>
        <taxon>Bacteria</taxon>
        <taxon>Pseudomonadati</taxon>
        <taxon>Pseudomonadota</taxon>
        <taxon>Gammaproteobacteria</taxon>
        <taxon>Vibrionales</taxon>
        <taxon>Vibrionaceae</taxon>
        <taxon>Vibrio</taxon>
    </lineage>
</organism>